<reference evidence="2 3" key="1">
    <citation type="submission" date="2021-04" db="EMBL/GenBank/DDBJ databases">
        <authorList>
            <person name="De Guttry C."/>
            <person name="Zahm M."/>
            <person name="Klopp C."/>
            <person name="Cabau C."/>
            <person name="Louis A."/>
            <person name="Berthelot C."/>
            <person name="Parey E."/>
            <person name="Roest Crollius H."/>
            <person name="Montfort J."/>
            <person name="Robinson-Rechavi M."/>
            <person name="Bucao C."/>
            <person name="Bouchez O."/>
            <person name="Gislard M."/>
            <person name="Lluch J."/>
            <person name="Milhes M."/>
            <person name="Lampietro C."/>
            <person name="Lopez Roques C."/>
            <person name="Donnadieu C."/>
            <person name="Braasch I."/>
            <person name="Desvignes T."/>
            <person name="Postlethwait J."/>
            <person name="Bobe J."/>
            <person name="Wedekind C."/>
            <person name="Guiguen Y."/>
        </authorList>
    </citation>
    <scope>NUCLEOTIDE SEQUENCE [LARGE SCALE GENOMIC DNA]</scope>
    <source>
        <strain evidence="2">Cs_M1</strain>
        <tissue evidence="2">Blood</tissue>
    </source>
</reference>
<feature type="region of interest" description="Disordered" evidence="1">
    <location>
        <begin position="63"/>
        <end position="94"/>
    </location>
</feature>
<dbReference type="PANTHER" id="PTHR35675">
    <property type="entry name" value="HYPOTHETICAL PROTEIN LOC100362216"/>
    <property type="match status" value="1"/>
</dbReference>
<feature type="region of interest" description="Disordered" evidence="1">
    <location>
        <begin position="297"/>
        <end position="348"/>
    </location>
</feature>
<feature type="compositionally biased region" description="Polar residues" evidence="1">
    <location>
        <begin position="64"/>
        <end position="94"/>
    </location>
</feature>
<keyword evidence="3" id="KW-1185">Reference proteome</keyword>
<dbReference type="AlphaFoldDB" id="A0AAN8LXJ2"/>
<protein>
    <submittedName>
        <fullName evidence="2">Uncharacterized protein</fullName>
    </submittedName>
</protein>
<accession>A0AAN8LXJ2</accession>
<organism evidence="2 3">
    <name type="scientific">Coregonus suidteri</name>
    <dbReference type="NCBI Taxonomy" id="861788"/>
    <lineage>
        <taxon>Eukaryota</taxon>
        <taxon>Metazoa</taxon>
        <taxon>Chordata</taxon>
        <taxon>Craniata</taxon>
        <taxon>Vertebrata</taxon>
        <taxon>Euteleostomi</taxon>
        <taxon>Actinopterygii</taxon>
        <taxon>Neopterygii</taxon>
        <taxon>Teleostei</taxon>
        <taxon>Protacanthopterygii</taxon>
        <taxon>Salmoniformes</taxon>
        <taxon>Salmonidae</taxon>
        <taxon>Coregoninae</taxon>
        <taxon>Coregonus</taxon>
    </lineage>
</organism>
<evidence type="ECO:0000256" key="1">
    <source>
        <dbReference type="SAM" id="MobiDB-lite"/>
    </source>
</evidence>
<evidence type="ECO:0000313" key="2">
    <source>
        <dbReference type="EMBL" id="KAK6320653.1"/>
    </source>
</evidence>
<dbReference type="EMBL" id="JAGTTL010000007">
    <property type="protein sequence ID" value="KAK6320653.1"/>
    <property type="molecule type" value="Genomic_DNA"/>
</dbReference>
<proteinExistence type="predicted"/>
<feature type="compositionally biased region" description="Basic and acidic residues" evidence="1">
    <location>
        <begin position="336"/>
        <end position="348"/>
    </location>
</feature>
<dbReference type="PANTHER" id="PTHR35675:SF1">
    <property type="entry name" value="RIKEN CDNA 2810459M11 GENE"/>
    <property type="match status" value="1"/>
</dbReference>
<comment type="caution">
    <text evidence="2">The sequence shown here is derived from an EMBL/GenBank/DDBJ whole genome shotgun (WGS) entry which is preliminary data.</text>
</comment>
<name>A0AAN8LXJ2_9TELE</name>
<gene>
    <name evidence="2" type="ORF">J4Q44_G00097600</name>
</gene>
<evidence type="ECO:0000313" key="3">
    <source>
        <dbReference type="Proteomes" id="UP001356427"/>
    </source>
</evidence>
<dbReference type="Proteomes" id="UP001356427">
    <property type="component" value="Unassembled WGS sequence"/>
</dbReference>
<sequence length="348" mass="38461">MACPIYPKDTPQPPEDIEFQQVLRQIGGKESIYLISDAVKSDEEDEDSGILKEFIQDMFHSGRTENLGTSHANNNTNGQVYSSPNSQGDTTKENNGTCETVIDCKTLPQAQGNKIPLSTRPKDLVLSAKSVGEDKGPLRLNGNVQKTKTLSMNSCRRKRIIDYPIIIFIFRHEFFSGSANAICLKEILKDVRARTKRANVLPALVGLIRSLGESKESRESVGILEGLLRSVFRKHPPEAIWAGHFIPKTEDRMLAIKKYASKAIYSSQSSDNSGERGNMFFRPFQCLPWPRRRHGCQANNTSANRQRGDTGSAEEGIPLKTGVLSAGPQADSDCGVTRKDSHDDTHGS</sequence>